<dbReference type="InterPro" id="IPR027267">
    <property type="entry name" value="AH/BAR_dom_sf"/>
</dbReference>
<dbReference type="Pfam" id="PF10455">
    <property type="entry name" value="BAR_2"/>
    <property type="match status" value="1"/>
</dbReference>
<dbReference type="InterPro" id="IPR018859">
    <property type="entry name" value="BAR_dom-cont"/>
</dbReference>
<accession>A0A109UYX2</accession>
<dbReference type="EMBL" id="CP014244">
    <property type="protein sequence ID" value="AMD20653.1"/>
    <property type="molecule type" value="Genomic_DNA"/>
</dbReference>
<dbReference type="RefSeq" id="XP_017987649.1">
    <property type="nucleotide sequence ID" value="XM_018131773.1"/>
</dbReference>
<dbReference type="CDD" id="cd07600">
    <property type="entry name" value="BAR_Gvp36"/>
    <property type="match status" value="1"/>
</dbReference>
<dbReference type="SUPFAM" id="SSF103657">
    <property type="entry name" value="BAR/IMD domain-like"/>
    <property type="match status" value="1"/>
</dbReference>
<dbReference type="Gene3D" id="1.20.1270.60">
    <property type="entry name" value="Arfaptin homology (AH) domain/BAR domain"/>
    <property type="match status" value="1"/>
</dbReference>
<sequence>MSFNSFADSFTKKFQEISTTVQQKAHEAQLDKRFRDLSMSVSQKTQDLTATLPNLAQTTQRLVQERLGQITDISQMPEEYVELENRVERVKLIYDNFLKVTQIYEGESYDYPQHINESVNEFTKVVTSKVQDLTKATSTEEAQNILISPGPAKEPKTLNFALSKVALTSSEYLNKSGSEDTVLADILLKYSDIQAKIAQGRLQQDTLIQTRFNRKLRENIDTQFSAATKARKDVEQKRLQYDIARSNFSTAKPEKQASLRVQMEALEEQFAQATENASIVMASVLEHTQFLNEFKDLVLAQLSYHKLASELLSDFATSLE</sequence>
<dbReference type="OrthoDB" id="5549748at2759"/>
<proteinExistence type="predicted"/>
<organism evidence="1 2">
    <name type="scientific">Eremothecium sinecaudum</name>
    <dbReference type="NCBI Taxonomy" id="45286"/>
    <lineage>
        <taxon>Eukaryota</taxon>
        <taxon>Fungi</taxon>
        <taxon>Dikarya</taxon>
        <taxon>Ascomycota</taxon>
        <taxon>Saccharomycotina</taxon>
        <taxon>Saccharomycetes</taxon>
        <taxon>Saccharomycetales</taxon>
        <taxon>Saccharomycetaceae</taxon>
        <taxon>Eremothecium</taxon>
    </lineage>
</organism>
<dbReference type="Proteomes" id="UP000243052">
    <property type="component" value="Chromosome iv"/>
</dbReference>
<evidence type="ECO:0000313" key="1">
    <source>
        <dbReference type="EMBL" id="AMD20653.1"/>
    </source>
</evidence>
<protein>
    <submittedName>
        <fullName evidence="1">HDL091Cp</fullName>
    </submittedName>
</protein>
<keyword evidence="2" id="KW-1185">Reference proteome</keyword>
<gene>
    <name evidence="1" type="ORF">AW171_hschr42556</name>
</gene>
<dbReference type="AlphaFoldDB" id="A0A109UYX2"/>
<name>A0A109UYX2_9SACH</name>
<evidence type="ECO:0000313" key="2">
    <source>
        <dbReference type="Proteomes" id="UP000243052"/>
    </source>
</evidence>
<reference evidence="1 2" key="1">
    <citation type="submission" date="2016-01" db="EMBL/GenBank/DDBJ databases">
        <title>Genome sequence of the yeast Holleya sinecauda.</title>
        <authorList>
            <person name="Dietrich F.S."/>
        </authorList>
    </citation>
    <scope>NUCLEOTIDE SEQUENCE [LARGE SCALE GENOMIC DNA]</scope>
    <source>
        <strain evidence="1 2">ATCC 58844</strain>
    </source>
</reference>
<dbReference type="GeneID" id="28723909"/>